<gene>
    <name evidence="1" type="primary">CP</name>
</gene>
<dbReference type="Pfam" id="PF23784">
    <property type="entry name" value="Smaco_capsid"/>
    <property type="match status" value="1"/>
</dbReference>
<dbReference type="InterPro" id="IPR057000">
    <property type="entry name" value="Smaco_capsid"/>
</dbReference>
<proteinExistence type="predicted"/>
<dbReference type="EMBL" id="MH111103">
    <property type="protein sequence ID" value="QCC72710.1"/>
    <property type="molecule type" value="Genomic_DNA"/>
</dbReference>
<reference evidence="1" key="1">
    <citation type="submission" date="2018-03" db="EMBL/GenBank/DDBJ databases">
        <title>Novel CRESS-DNA viruses found in patient with diarrhea of unknown etiology.</title>
        <authorList>
            <person name="Ashworth J.L."/>
            <person name="Robertson G.S."/>
            <person name="Lu L."/>
            <person name="Perry M."/>
            <person name="Bogaardt C."/>
            <person name="Ivens A."/>
            <person name="My Phuc T."/>
            <person name="Rabaa M.A."/>
            <person name="Tri Tue N."/>
            <person name="Pham Thi Thanh T."/>
            <person name="Hong Anh P."/>
            <person name="Baker S."/>
            <person name="Woolhouse M.E.J."/>
        </authorList>
    </citation>
    <scope>NUCLEOTIDE SEQUENCE</scope>
    <source>
        <strain evidence="1">17499x74_256</strain>
    </source>
</reference>
<accession>A0A4D6IWK2</accession>
<sequence>MGLVAIHTPSYFAVARQWGGLCKNFKFFRFASCDVTMACASMLPADPLQIGTEAGDIAPQDMFNPILYKAVSNDSYNNIVNRIMVYSSYSDVANNSESVVSVNAPDFGALGSGPDEKPFTQFDLYYALLADKDGWKKSMPQSGLQMKGLYPIVFSVMNTVGNAAGYPTWKQTPGQNEDPNTVWTQPALTDGTGFQGTDIGRYIRGPSMRMPRLPTLLMNNQAIDDPSDATLGAMPEVPPCYVAALVLPPAKLNKLYYRLKVTWTIEFSEPRSLIEVLGFPAMAQIGHSYYGTDYVEQSGVATEKTNMVDAMDANVTKVMEGT</sequence>
<organism evidence="1">
    <name type="scientific">Cressdnaviricota sp</name>
    <dbReference type="NCBI Taxonomy" id="2748378"/>
    <lineage>
        <taxon>Viruses</taxon>
        <taxon>Monodnaviria</taxon>
        <taxon>Shotokuvirae</taxon>
        <taxon>Cressdnaviricota</taxon>
    </lineage>
</organism>
<evidence type="ECO:0000313" key="1">
    <source>
        <dbReference type="EMBL" id="QCC72710.1"/>
    </source>
</evidence>
<name>A0A4D6IWK2_9VIRU</name>
<protein>
    <submittedName>
        <fullName evidence="1">Capsid protein</fullName>
    </submittedName>
</protein>